<accession>A0AAV9PXK3</accession>
<comment type="caution">
    <text evidence="1">The sequence shown here is derived from an EMBL/GenBank/DDBJ whole genome shotgun (WGS) entry which is preliminary data.</text>
</comment>
<evidence type="ECO:0000313" key="1">
    <source>
        <dbReference type="EMBL" id="KAK5531025.1"/>
    </source>
</evidence>
<name>A0AAV9PXK3_9PEZI</name>
<evidence type="ECO:0000313" key="2">
    <source>
        <dbReference type="Proteomes" id="UP001345827"/>
    </source>
</evidence>
<organism evidence="1 2">
    <name type="scientific">Vermiconidia calcicola</name>
    <dbReference type="NCBI Taxonomy" id="1690605"/>
    <lineage>
        <taxon>Eukaryota</taxon>
        <taxon>Fungi</taxon>
        <taxon>Dikarya</taxon>
        <taxon>Ascomycota</taxon>
        <taxon>Pezizomycotina</taxon>
        <taxon>Dothideomycetes</taxon>
        <taxon>Dothideomycetidae</taxon>
        <taxon>Mycosphaerellales</taxon>
        <taxon>Extremaceae</taxon>
        <taxon>Vermiconidia</taxon>
    </lineage>
</organism>
<protein>
    <submittedName>
        <fullName evidence="1">Uncharacterized protein</fullName>
    </submittedName>
</protein>
<dbReference type="AlphaFoldDB" id="A0AAV9PXK3"/>
<keyword evidence="2" id="KW-1185">Reference proteome</keyword>
<sequence length="415" mass="46766">MTTETDTKSLSSRKSEVFRHVAAHRKLERLQRAWKLRASALDLYQTLQLPPKRQSQELDKSFVGSIDPFDSLPLPATTEVYHLLQFDQLYISPALDHSKIPRQPSSTYLHDELSAYGFLARIAAIKARCADFGAFHQALKLKAEAMRRLREILPHMNDITRLSRAVMSLMYAESWCDNYQAADVHLQLLGVMNNRHGLETTDLICILHQDIQRATLTLARTHFSMQDKIWNALEGDFIHSFAAGGDLEAGPQGPFGWILREMTTAFTALDVLQRSDAPRNIRNAAAIKCLHIMGSIVNHYHSTSDTVEKYTALAVLYRIRRAADMERIPLCARDIYDSGRAILPRLRELLIATSHDEPAMRLWVLSVGSMAGDSWFKQEFSHLAKTLGLHDPAAVSGLLSDFEFSTRAGLNLEVG</sequence>
<dbReference type="Proteomes" id="UP001345827">
    <property type="component" value="Unassembled WGS sequence"/>
</dbReference>
<dbReference type="EMBL" id="JAXLQG010000018">
    <property type="protein sequence ID" value="KAK5531025.1"/>
    <property type="molecule type" value="Genomic_DNA"/>
</dbReference>
<gene>
    <name evidence="1" type="ORF">LTR25_008882</name>
</gene>
<reference evidence="1 2" key="1">
    <citation type="submission" date="2023-06" db="EMBL/GenBank/DDBJ databases">
        <title>Black Yeasts Isolated from many extreme environments.</title>
        <authorList>
            <person name="Coleine C."/>
            <person name="Stajich J.E."/>
            <person name="Selbmann L."/>
        </authorList>
    </citation>
    <scope>NUCLEOTIDE SEQUENCE [LARGE SCALE GENOMIC DNA]</scope>
    <source>
        <strain evidence="1 2">CCFEE 5887</strain>
    </source>
</reference>
<proteinExistence type="predicted"/>